<feature type="signal peptide" evidence="4">
    <location>
        <begin position="1"/>
        <end position="26"/>
    </location>
</feature>
<evidence type="ECO:0000256" key="1">
    <source>
        <dbReference type="ARBA" id="ARBA00010333"/>
    </source>
</evidence>
<gene>
    <name evidence="6" type="ORF">RC74_12865</name>
</gene>
<dbReference type="Pfam" id="PF00497">
    <property type="entry name" value="SBP_bac_3"/>
    <property type="match status" value="1"/>
</dbReference>
<organism evidence="6 7">
    <name type="scientific">Falsihalocynthiibacter arcticus</name>
    <dbReference type="NCBI Taxonomy" id="1579316"/>
    <lineage>
        <taxon>Bacteria</taxon>
        <taxon>Pseudomonadati</taxon>
        <taxon>Pseudomonadota</taxon>
        <taxon>Alphaproteobacteria</taxon>
        <taxon>Rhodobacterales</taxon>
        <taxon>Roseobacteraceae</taxon>
        <taxon>Falsihalocynthiibacter</taxon>
    </lineage>
</organism>
<dbReference type="PANTHER" id="PTHR30085:SF7">
    <property type="entry name" value="AMINO-ACID ABC TRANSPORTER-BINDING PROTEIN YHDW-RELATED"/>
    <property type="match status" value="1"/>
</dbReference>
<dbReference type="Proteomes" id="UP000070371">
    <property type="component" value="Chromosome"/>
</dbReference>
<dbReference type="CDD" id="cd13692">
    <property type="entry name" value="PBP2_BztA"/>
    <property type="match status" value="1"/>
</dbReference>
<evidence type="ECO:0000313" key="6">
    <source>
        <dbReference type="EMBL" id="AML52044.1"/>
    </source>
</evidence>
<accession>A0A126V175</accession>
<name>A0A126V175_9RHOB</name>
<feature type="domain" description="Solute-binding protein family 3/N-terminal" evidence="5">
    <location>
        <begin position="38"/>
        <end position="267"/>
    </location>
</feature>
<protein>
    <submittedName>
        <fullName evidence="6">Amino acid ABC transporter substrate-binding protein</fullName>
    </submittedName>
</protein>
<dbReference type="RefSeq" id="WP_039003887.1">
    <property type="nucleotide sequence ID" value="NZ_CP014327.1"/>
</dbReference>
<evidence type="ECO:0000256" key="2">
    <source>
        <dbReference type="ARBA" id="ARBA00022448"/>
    </source>
</evidence>
<dbReference type="AlphaFoldDB" id="A0A126V175"/>
<dbReference type="STRING" id="1579316.RC74_12865"/>
<proteinExistence type="inferred from homology"/>
<reference evidence="6 7" key="1">
    <citation type="submission" date="2016-02" db="EMBL/GenBank/DDBJ databases">
        <title>Complete genome sequence of Halocynthiibacter arcticus PAMC 20958t from arctic marine sediment.</title>
        <authorList>
            <person name="Lee Y.M."/>
            <person name="Baek K."/>
            <person name="Lee H.K."/>
            <person name="Shin S.C."/>
        </authorList>
    </citation>
    <scope>NUCLEOTIDE SEQUENCE [LARGE SCALE GENOMIC DNA]</scope>
    <source>
        <strain evidence="6">PAMC 20958</strain>
    </source>
</reference>
<dbReference type="SUPFAM" id="SSF53850">
    <property type="entry name" value="Periplasmic binding protein-like II"/>
    <property type="match status" value="1"/>
</dbReference>
<evidence type="ECO:0000259" key="5">
    <source>
        <dbReference type="SMART" id="SM00062"/>
    </source>
</evidence>
<dbReference type="Gene3D" id="3.40.190.10">
    <property type="entry name" value="Periplasmic binding protein-like II"/>
    <property type="match status" value="2"/>
</dbReference>
<keyword evidence="2" id="KW-0813">Transport</keyword>
<dbReference type="InterPro" id="IPR001638">
    <property type="entry name" value="Solute-binding_3/MltF_N"/>
</dbReference>
<comment type="similarity">
    <text evidence="1">Belongs to the bacterial solute-binding protein 3 family.</text>
</comment>
<sequence>MKRKSQIVTLAALSTVAVMGASVASAESTLEIVKERGNLRCQVGPPSAGYYNLDSEGVWYGLDVAMCKAVAAAVFGDATKVEIQSVSSQARFTALANGESDMLSRTATWTLSRDTQLGIDFLPPNFYDGQGFTVRRDSGITSALELKGAKVCVTTGTTNELNLTDFSRTNDLGISNVTFEDFNVRDDTYLNGGCDAVTGDKSSMAGNIASFPVPSDHMILPETLSKEPLAPAVRHGDNQWADIVRWSVFALINAEELGITQANVDEMLATSTDPNVLRMLGAEGNLNEGLGLEPDWAYNIIKQVGNYGELYEAYMGGGELGIGIDRAGTLNALWTDGGLMYSPPMR</sequence>
<evidence type="ECO:0000256" key="3">
    <source>
        <dbReference type="ARBA" id="ARBA00022729"/>
    </source>
</evidence>
<dbReference type="SMART" id="SM00062">
    <property type="entry name" value="PBPb"/>
    <property type="match status" value="1"/>
</dbReference>
<dbReference type="GO" id="GO:0006865">
    <property type="term" value="P:amino acid transport"/>
    <property type="evidence" value="ECO:0007669"/>
    <property type="project" value="TreeGrafter"/>
</dbReference>
<dbReference type="KEGG" id="hat:RC74_12865"/>
<keyword evidence="3 4" id="KW-0732">Signal</keyword>
<dbReference type="InterPro" id="IPR051455">
    <property type="entry name" value="Bact_solute-bind_prot3"/>
</dbReference>
<dbReference type="OrthoDB" id="9777941at2"/>
<dbReference type="PANTHER" id="PTHR30085">
    <property type="entry name" value="AMINO ACID ABC TRANSPORTER PERMEASE"/>
    <property type="match status" value="1"/>
</dbReference>
<keyword evidence="7" id="KW-1185">Reference proteome</keyword>
<dbReference type="EMBL" id="CP014327">
    <property type="protein sequence ID" value="AML52044.1"/>
    <property type="molecule type" value="Genomic_DNA"/>
</dbReference>
<evidence type="ECO:0000313" key="7">
    <source>
        <dbReference type="Proteomes" id="UP000070371"/>
    </source>
</evidence>
<evidence type="ECO:0000256" key="4">
    <source>
        <dbReference type="SAM" id="SignalP"/>
    </source>
</evidence>
<feature type="chain" id="PRO_5007443495" evidence="4">
    <location>
        <begin position="27"/>
        <end position="346"/>
    </location>
</feature>